<evidence type="ECO:0000259" key="2">
    <source>
        <dbReference type="Pfam" id="PF08327"/>
    </source>
</evidence>
<dbReference type="InterPro" id="IPR013538">
    <property type="entry name" value="ASHA1/2-like_C"/>
</dbReference>
<keyword evidence="4" id="KW-1185">Reference proteome</keyword>
<evidence type="ECO:0000313" key="4">
    <source>
        <dbReference type="Proteomes" id="UP000435304"/>
    </source>
</evidence>
<dbReference type="Pfam" id="PF08327">
    <property type="entry name" value="AHSA1"/>
    <property type="match status" value="1"/>
</dbReference>
<dbReference type="AlphaFoldDB" id="A0A6A9V083"/>
<comment type="similarity">
    <text evidence="1">Belongs to the AHA1 family.</text>
</comment>
<proteinExistence type="inferred from homology"/>
<dbReference type="CDD" id="cd07826">
    <property type="entry name" value="SRPBCC_CalC_Aha1-like_9"/>
    <property type="match status" value="1"/>
</dbReference>
<evidence type="ECO:0000313" key="3">
    <source>
        <dbReference type="EMBL" id="MVA75139.1"/>
    </source>
</evidence>
<dbReference type="Proteomes" id="UP000435304">
    <property type="component" value="Unassembled WGS sequence"/>
</dbReference>
<comment type="caution">
    <text evidence="3">The sequence shown here is derived from an EMBL/GenBank/DDBJ whole genome shotgun (WGS) entry which is preliminary data.</text>
</comment>
<dbReference type="InterPro" id="IPR023393">
    <property type="entry name" value="START-like_dom_sf"/>
</dbReference>
<dbReference type="EMBL" id="WPCU01000004">
    <property type="protein sequence ID" value="MVA75139.1"/>
    <property type="molecule type" value="Genomic_DNA"/>
</dbReference>
<sequence length="158" mass="17771">MTNPVTISAPEGLPFIDIVREFEAPVEKVFQAHADPELYARWIGPHGYETDLQRHDFTTGGGYRFVQRTPTGEEYAFNGVFHVVRRDELAVQTFEFEGAPDQISLEYLTFERLEGGRTRLVGHAVYPSVETRDAMVASGMQTGVEEGYQRLDDILDAG</sequence>
<reference evidence="3 4" key="1">
    <citation type="submission" date="2019-12" db="EMBL/GenBank/DDBJ databases">
        <title>Auraticoccus cholistani sp. nov., an actinomycete isolated from soil of Cholistan desert.</title>
        <authorList>
            <person name="Cheema M.T."/>
        </authorList>
    </citation>
    <scope>NUCLEOTIDE SEQUENCE [LARGE SCALE GENOMIC DNA]</scope>
    <source>
        <strain evidence="3 4">F435</strain>
    </source>
</reference>
<gene>
    <name evidence="3" type="ORF">GC722_03715</name>
</gene>
<feature type="domain" description="Activator of Hsp90 ATPase homologue 1/2-like C-terminal" evidence="2">
    <location>
        <begin position="24"/>
        <end position="155"/>
    </location>
</feature>
<organism evidence="3 4">
    <name type="scientific">Auraticoccus cholistanensis</name>
    <dbReference type="NCBI Taxonomy" id="2656650"/>
    <lineage>
        <taxon>Bacteria</taxon>
        <taxon>Bacillati</taxon>
        <taxon>Actinomycetota</taxon>
        <taxon>Actinomycetes</taxon>
        <taxon>Propionibacteriales</taxon>
        <taxon>Propionibacteriaceae</taxon>
        <taxon>Auraticoccus</taxon>
    </lineage>
</organism>
<dbReference type="Gene3D" id="3.30.530.20">
    <property type="match status" value="1"/>
</dbReference>
<name>A0A6A9V083_9ACTN</name>
<accession>A0A6A9V083</accession>
<dbReference type="RefSeq" id="WP_156608079.1">
    <property type="nucleotide sequence ID" value="NZ_WPCU01000004.1"/>
</dbReference>
<dbReference type="SUPFAM" id="SSF55961">
    <property type="entry name" value="Bet v1-like"/>
    <property type="match status" value="1"/>
</dbReference>
<evidence type="ECO:0000256" key="1">
    <source>
        <dbReference type="ARBA" id="ARBA00006817"/>
    </source>
</evidence>
<protein>
    <submittedName>
        <fullName evidence="3">Polyketide cyclase</fullName>
    </submittedName>
</protein>